<reference evidence="3 4" key="1">
    <citation type="submission" date="2017-10" db="EMBL/GenBank/DDBJ databases">
        <title>Bifidobacterium genomics.</title>
        <authorList>
            <person name="Lugli G.A."/>
            <person name="Milani C."/>
            <person name="Mancabelli L."/>
        </authorList>
    </citation>
    <scope>NUCLEOTIDE SEQUENCE [LARGE SCALE GENOMIC DNA]</scope>
    <source>
        <strain evidence="3 4">1520B</strain>
    </source>
</reference>
<evidence type="ECO:0000256" key="1">
    <source>
        <dbReference type="SAM" id="MobiDB-lite"/>
    </source>
</evidence>
<evidence type="ECO:0000313" key="4">
    <source>
        <dbReference type="Proteomes" id="UP000233762"/>
    </source>
</evidence>
<feature type="transmembrane region" description="Helical" evidence="2">
    <location>
        <begin position="122"/>
        <end position="150"/>
    </location>
</feature>
<keyword evidence="2" id="KW-1133">Transmembrane helix</keyword>
<dbReference type="RefSeq" id="WP_101398399.1">
    <property type="nucleotide sequence ID" value="NZ_PCHH01000001.1"/>
</dbReference>
<organism evidence="3 4">
    <name type="scientific">Bifidobacterium pseudolongum subsp. globosum</name>
    <dbReference type="NCBI Taxonomy" id="1690"/>
    <lineage>
        <taxon>Bacteria</taxon>
        <taxon>Bacillati</taxon>
        <taxon>Actinomycetota</taxon>
        <taxon>Actinomycetes</taxon>
        <taxon>Bifidobacteriales</taxon>
        <taxon>Bifidobacteriaceae</taxon>
        <taxon>Bifidobacterium</taxon>
    </lineage>
</organism>
<accession>A0A2N3R7D5</accession>
<name>A0A2N3R7D5_9BIFI</name>
<keyword evidence="2" id="KW-0472">Membrane</keyword>
<comment type="caution">
    <text evidence="3">The sequence shown here is derived from an EMBL/GenBank/DDBJ whole genome shotgun (WGS) entry which is preliminary data.</text>
</comment>
<dbReference type="AlphaFoldDB" id="A0A2N3R7D5"/>
<feature type="compositionally biased region" description="Pro residues" evidence="1">
    <location>
        <begin position="105"/>
        <end position="114"/>
    </location>
</feature>
<evidence type="ECO:0000256" key="2">
    <source>
        <dbReference type="SAM" id="Phobius"/>
    </source>
</evidence>
<gene>
    <name evidence="3" type="ORF">CQR50_0523</name>
</gene>
<protein>
    <submittedName>
        <fullName evidence="3">Uncharacterized protein</fullName>
    </submittedName>
</protein>
<feature type="compositionally biased region" description="Acidic residues" evidence="1">
    <location>
        <begin position="49"/>
        <end position="63"/>
    </location>
</feature>
<feature type="region of interest" description="Disordered" evidence="1">
    <location>
        <begin position="22"/>
        <end position="116"/>
    </location>
</feature>
<feature type="transmembrane region" description="Helical" evidence="2">
    <location>
        <begin position="156"/>
        <end position="178"/>
    </location>
</feature>
<keyword evidence="2" id="KW-0812">Transmembrane</keyword>
<dbReference type="Proteomes" id="UP000233762">
    <property type="component" value="Unassembled WGS sequence"/>
</dbReference>
<dbReference type="EMBL" id="PCHH01000001">
    <property type="protein sequence ID" value="PKV05268.1"/>
    <property type="molecule type" value="Genomic_DNA"/>
</dbReference>
<proteinExistence type="predicted"/>
<evidence type="ECO:0000313" key="3">
    <source>
        <dbReference type="EMBL" id="PKV05268.1"/>
    </source>
</evidence>
<sequence>MNTTNPQRPERDDDTQVIETAEITELNMPMSERFAEFDEATTELPAAETPDELTDESMDEPADELAGQEADAAAEEADAPEAPQAPAGTVPSANAVPLYSSPQSAPQPPQPVRPKGPSAGTIVLGVIVLLCGVLTIAVGASMSSATFVFFPNMQHFTAYLFAGVGGLLCVLAVVWAIASAIGRRRREQTSPIHESKGARIDR</sequence>